<evidence type="ECO:0000256" key="2">
    <source>
        <dbReference type="SAM" id="SignalP"/>
    </source>
</evidence>
<dbReference type="Gene3D" id="1.10.287.470">
    <property type="entry name" value="Helix hairpin bin"/>
    <property type="match status" value="1"/>
</dbReference>
<feature type="signal peptide" evidence="2">
    <location>
        <begin position="1"/>
        <end position="20"/>
    </location>
</feature>
<dbReference type="Proteomes" id="UP001157134">
    <property type="component" value="Unassembled WGS sequence"/>
</dbReference>
<gene>
    <name evidence="4" type="ORF">tloyanaT_27300</name>
</gene>
<dbReference type="Gene3D" id="2.40.50.100">
    <property type="match status" value="1"/>
</dbReference>
<sequence>MRVLSKVATTLLLVSTFASSANDAANVDVYLAQAQTQREVLSLTGTIEATQDSALASQQAGLIESLYFEVGDKVEKGQKLLVIDNTLAVLAVEQAKSAVKARMSERNEAERLYQEVIELSKKELVAKTLLNQRLSSFEISDAMLKQANAELATAKEMLNRHTLYAPFSGVVSKRHVDVGEWVSQQTQIMRLVSQSNIRLNIAIPQEYYQVLNGQNDVEVTVTPDFNQGVSIGSTLSRIVGVADNQSRSITGLVNLPSNQNLVVGMSAHAAIELPQSDQNIVWLPKSAIKQHPDGGASVFVVNNNKAKRILINIVKQQGQQTAITGVGVEQPFVMSGVELLKDGDSLRINKQVSGS</sequence>
<evidence type="ECO:0000256" key="1">
    <source>
        <dbReference type="ARBA" id="ARBA00009477"/>
    </source>
</evidence>
<dbReference type="NCBIfam" id="TIGR01730">
    <property type="entry name" value="RND_mfp"/>
    <property type="match status" value="1"/>
</dbReference>
<comment type="similarity">
    <text evidence="1">Belongs to the membrane fusion protein (MFP) (TC 8.A.1) family.</text>
</comment>
<protein>
    <submittedName>
        <fullName evidence="4">MexH family multidrug efflux RND transporter periplasmic adaptor subunit</fullName>
    </submittedName>
</protein>
<evidence type="ECO:0000313" key="5">
    <source>
        <dbReference type="Proteomes" id="UP001157134"/>
    </source>
</evidence>
<organism evidence="4 5">
    <name type="scientific">Thalassotalea loyana</name>
    <dbReference type="NCBI Taxonomy" id="280483"/>
    <lineage>
        <taxon>Bacteria</taxon>
        <taxon>Pseudomonadati</taxon>
        <taxon>Pseudomonadota</taxon>
        <taxon>Gammaproteobacteria</taxon>
        <taxon>Alteromonadales</taxon>
        <taxon>Colwelliaceae</taxon>
        <taxon>Thalassotalea</taxon>
    </lineage>
</organism>
<comment type="caution">
    <text evidence="4">The sequence shown here is derived from an EMBL/GenBank/DDBJ whole genome shotgun (WGS) entry which is preliminary data.</text>
</comment>
<dbReference type="InterPro" id="IPR058647">
    <property type="entry name" value="BSH_CzcB-like"/>
</dbReference>
<proteinExistence type="inferred from homology"/>
<keyword evidence="5" id="KW-1185">Reference proteome</keyword>
<keyword evidence="2" id="KW-0732">Signal</keyword>
<dbReference type="Gene3D" id="2.40.420.20">
    <property type="match status" value="1"/>
</dbReference>
<dbReference type="RefSeq" id="WP_284299544.1">
    <property type="nucleotide sequence ID" value="NZ_BSSV01000006.1"/>
</dbReference>
<dbReference type="EMBL" id="BSSV01000006">
    <property type="protein sequence ID" value="GLX86477.1"/>
    <property type="molecule type" value="Genomic_DNA"/>
</dbReference>
<dbReference type="PANTHER" id="PTHR30469">
    <property type="entry name" value="MULTIDRUG RESISTANCE PROTEIN MDTA"/>
    <property type="match status" value="1"/>
</dbReference>
<dbReference type="InterPro" id="IPR006143">
    <property type="entry name" value="RND_pump_MFP"/>
</dbReference>
<feature type="chain" id="PRO_5046537557" evidence="2">
    <location>
        <begin position="21"/>
        <end position="355"/>
    </location>
</feature>
<dbReference type="Pfam" id="PF25973">
    <property type="entry name" value="BSH_CzcB"/>
    <property type="match status" value="1"/>
</dbReference>
<evidence type="ECO:0000259" key="3">
    <source>
        <dbReference type="Pfam" id="PF25973"/>
    </source>
</evidence>
<name>A0ABQ6HI87_9GAMM</name>
<evidence type="ECO:0000313" key="4">
    <source>
        <dbReference type="EMBL" id="GLX86477.1"/>
    </source>
</evidence>
<accession>A0ABQ6HI87</accession>
<dbReference type="SUPFAM" id="SSF111369">
    <property type="entry name" value="HlyD-like secretion proteins"/>
    <property type="match status" value="1"/>
</dbReference>
<dbReference type="Gene3D" id="2.40.30.170">
    <property type="match status" value="1"/>
</dbReference>
<reference evidence="4 5" key="1">
    <citation type="submission" date="2023-03" db="EMBL/GenBank/DDBJ databases">
        <title>Thalassotalea loyana LMG 22536T draft genome sequence.</title>
        <authorList>
            <person name="Sawabe T."/>
        </authorList>
    </citation>
    <scope>NUCLEOTIDE SEQUENCE [LARGE SCALE GENOMIC DNA]</scope>
    <source>
        <strain evidence="4 5">LMG 22536</strain>
    </source>
</reference>
<feature type="domain" description="CzcB-like barrel-sandwich hybrid" evidence="3">
    <location>
        <begin position="56"/>
        <end position="191"/>
    </location>
</feature>